<dbReference type="SUPFAM" id="SSF141868">
    <property type="entry name" value="EAL domain-like"/>
    <property type="match status" value="1"/>
</dbReference>
<dbReference type="Proteomes" id="UP000192761">
    <property type="component" value="Unassembled WGS sequence"/>
</dbReference>
<dbReference type="PANTHER" id="PTHR33121">
    <property type="entry name" value="CYCLIC DI-GMP PHOSPHODIESTERASE PDEF"/>
    <property type="match status" value="1"/>
</dbReference>
<keyword evidence="3" id="KW-1185">Reference proteome</keyword>
<evidence type="ECO:0000259" key="1">
    <source>
        <dbReference type="PROSITE" id="PS50883"/>
    </source>
</evidence>
<protein>
    <submittedName>
        <fullName evidence="2">EAL domain, c-di-GMP-specific phosphodiesterase class I (Or its enzymatically inactive variant)</fullName>
    </submittedName>
</protein>
<dbReference type="PROSITE" id="PS50883">
    <property type="entry name" value="EAL"/>
    <property type="match status" value="1"/>
</dbReference>
<organism evidence="2 3">
    <name type="scientific">Andreprevotia lacus DSM 23236</name>
    <dbReference type="NCBI Taxonomy" id="1121001"/>
    <lineage>
        <taxon>Bacteria</taxon>
        <taxon>Pseudomonadati</taxon>
        <taxon>Pseudomonadota</taxon>
        <taxon>Betaproteobacteria</taxon>
        <taxon>Neisseriales</taxon>
        <taxon>Chitinibacteraceae</taxon>
        <taxon>Andreprevotia</taxon>
    </lineage>
</organism>
<feature type="domain" description="EAL" evidence="1">
    <location>
        <begin position="26"/>
        <end position="279"/>
    </location>
</feature>
<gene>
    <name evidence="2" type="ORF">SAMN02745857_02557</name>
</gene>
<dbReference type="EMBL" id="FWXD01000014">
    <property type="protein sequence ID" value="SMC26650.1"/>
    <property type="molecule type" value="Genomic_DNA"/>
</dbReference>
<dbReference type="InterPro" id="IPR050706">
    <property type="entry name" value="Cyclic-di-GMP_PDE-like"/>
</dbReference>
<dbReference type="PANTHER" id="PTHR33121:SF76">
    <property type="entry name" value="SIGNALING PROTEIN"/>
    <property type="match status" value="1"/>
</dbReference>
<dbReference type="CDD" id="cd01948">
    <property type="entry name" value="EAL"/>
    <property type="match status" value="1"/>
</dbReference>
<dbReference type="AlphaFoldDB" id="A0A1W1XRP1"/>
<dbReference type="InterPro" id="IPR001633">
    <property type="entry name" value="EAL_dom"/>
</dbReference>
<proteinExistence type="predicted"/>
<evidence type="ECO:0000313" key="3">
    <source>
        <dbReference type="Proteomes" id="UP000192761"/>
    </source>
</evidence>
<dbReference type="RefSeq" id="WP_176216921.1">
    <property type="nucleotide sequence ID" value="NZ_FWXD01000014.1"/>
</dbReference>
<dbReference type="STRING" id="1121001.SAMN02745857_02557"/>
<evidence type="ECO:0000313" key="2">
    <source>
        <dbReference type="EMBL" id="SMC26650.1"/>
    </source>
</evidence>
<reference evidence="2 3" key="1">
    <citation type="submission" date="2017-04" db="EMBL/GenBank/DDBJ databases">
        <authorList>
            <person name="Afonso C.L."/>
            <person name="Miller P.J."/>
            <person name="Scott M.A."/>
            <person name="Spackman E."/>
            <person name="Goraichik I."/>
            <person name="Dimitrov K.M."/>
            <person name="Suarez D.L."/>
            <person name="Swayne D.E."/>
        </authorList>
    </citation>
    <scope>NUCLEOTIDE SEQUENCE [LARGE SCALE GENOMIC DNA]</scope>
    <source>
        <strain evidence="2 3">DSM 23236</strain>
    </source>
</reference>
<dbReference type="Pfam" id="PF00563">
    <property type="entry name" value="EAL"/>
    <property type="match status" value="1"/>
</dbReference>
<dbReference type="InterPro" id="IPR035919">
    <property type="entry name" value="EAL_sf"/>
</dbReference>
<dbReference type="GO" id="GO:0071111">
    <property type="term" value="F:cyclic-guanylate-specific phosphodiesterase activity"/>
    <property type="evidence" value="ECO:0007669"/>
    <property type="project" value="InterPro"/>
</dbReference>
<name>A0A1W1XRP1_9NEIS</name>
<dbReference type="Gene3D" id="3.20.20.450">
    <property type="entry name" value="EAL domain"/>
    <property type="match status" value="1"/>
</dbReference>
<accession>A0A1W1XRP1</accession>
<dbReference type="SMART" id="SM00052">
    <property type="entry name" value="EAL"/>
    <property type="match status" value="1"/>
</dbReference>
<sequence length="279" mass="30777">MSILTEHLADRLPVPIPLPTLEDWPNAEFLVDPARGITVKALGLNLASVFQPIFNAAGQVVAQEALLRATARGRPLPPMQAFASAASQQLVAFDRLCRTLHLLNYATFQHGDTRLFLNVHPQLLVQVESRHGEAFGRILDSLAWSPERVVLEITEDAIPDSRVGQVRAAIESYRARGYGIAIDDFGSRHANLDRLWTFEPTIVKVDRELIARAEHSAPLRRALPKLVELLHELEAEVIVEGIETSTQHQLALDAGADAVQGFHLGEPRYFGSSTQLGAR</sequence>